<dbReference type="HOGENOM" id="CLU_2632910_0_0_5"/>
<gene>
    <name evidence="1" type="ORF">FP2506_09736</name>
</gene>
<reference evidence="1 2" key="1">
    <citation type="journal article" date="2010" name="J. Bacteriol.">
        <title>Genome sequence of Fulvimarina pelagi HTCC2506T, a Mn(II)-oxidizing alphaproteobacterium possessing an aerobic anoxygenic photosynthetic gene cluster and Xanthorhodopsin.</title>
        <authorList>
            <person name="Kang I."/>
            <person name="Oh H.M."/>
            <person name="Lim S.I."/>
            <person name="Ferriera S."/>
            <person name="Giovannoni S.J."/>
            <person name="Cho J.C."/>
        </authorList>
    </citation>
    <scope>NUCLEOTIDE SEQUENCE [LARGE SCALE GENOMIC DNA]</scope>
    <source>
        <strain evidence="1 2">HTCC2506</strain>
    </source>
</reference>
<organism evidence="1 2">
    <name type="scientific">Fulvimarina pelagi HTCC2506</name>
    <dbReference type="NCBI Taxonomy" id="314231"/>
    <lineage>
        <taxon>Bacteria</taxon>
        <taxon>Pseudomonadati</taxon>
        <taxon>Pseudomonadota</taxon>
        <taxon>Alphaproteobacteria</taxon>
        <taxon>Hyphomicrobiales</taxon>
        <taxon>Aurantimonadaceae</taxon>
        <taxon>Fulvimarina</taxon>
    </lineage>
</organism>
<dbReference type="AlphaFoldDB" id="Q0G5E9"/>
<dbReference type="EMBL" id="AATP01000001">
    <property type="protein sequence ID" value="EAU43115.1"/>
    <property type="molecule type" value="Genomic_DNA"/>
</dbReference>
<comment type="caution">
    <text evidence="1">The sequence shown here is derived from an EMBL/GenBank/DDBJ whole genome shotgun (WGS) entry which is preliminary data.</text>
</comment>
<dbReference type="Proteomes" id="UP000004310">
    <property type="component" value="Unassembled WGS sequence"/>
</dbReference>
<evidence type="ECO:0000313" key="2">
    <source>
        <dbReference type="Proteomes" id="UP000004310"/>
    </source>
</evidence>
<sequence>MERMVGRMSFHLRERVRREVEQRRSKNAVIDVGDLALRMSEEIDGESTTATIMLQRLIIDECSHAGIAMRVGGSPNI</sequence>
<accession>Q0G5E9</accession>
<protein>
    <submittedName>
        <fullName evidence="1">Uncharacterized protein</fullName>
    </submittedName>
</protein>
<evidence type="ECO:0000313" key="1">
    <source>
        <dbReference type="EMBL" id="EAU43115.1"/>
    </source>
</evidence>
<keyword evidence="2" id="KW-1185">Reference proteome</keyword>
<name>Q0G5E9_9HYPH</name>
<proteinExistence type="predicted"/>